<reference evidence="2" key="1">
    <citation type="submission" date="2021-01" db="EMBL/GenBank/DDBJ databases">
        <title>Chromosome-level genome assembly of a human fungal pathogen reveals clustering of transcriptionally co-regulated genes.</title>
        <authorList>
            <person name="Voorhies M."/>
            <person name="Cohen S."/>
            <person name="Shea T.P."/>
            <person name="Petrus S."/>
            <person name="Munoz J.F."/>
            <person name="Poplawski S."/>
            <person name="Goldman W.E."/>
            <person name="Michael T."/>
            <person name="Cuomo C.A."/>
            <person name="Sil A."/>
            <person name="Beyhan S."/>
        </authorList>
    </citation>
    <scope>NUCLEOTIDE SEQUENCE</scope>
    <source>
        <strain evidence="2">WU24</strain>
    </source>
</reference>
<evidence type="ECO:0000313" key="3">
    <source>
        <dbReference type="Proteomes" id="UP000663671"/>
    </source>
</evidence>
<proteinExistence type="predicted"/>
<feature type="compositionally biased region" description="Low complexity" evidence="1">
    <location>
        <begin position="81"/>
        <end position="92"/>
    </location>
</feature>
<gene>
    <name evidence="2" type="ORF">I7I51_06312</name>
</gene>
<accession>A0A8A1MHS0</accession>
<evidence type="ECO:0000313" key="2">
    <source>
        <dbReference type="EMBL" id="QSS65469.1"/>
    </source>
</evidence>
<name>A0A8A1MHS0_AJECA</name>
<dbReference type="VEuPathDB" id="FungiDB:I7I51_06312"/>
<feature type="region of interest" description="Disordered" evidence="1">
    <location>
        <begin position="28"/>
        <end position="110"/>
    </location>
</feature>
<dbReference type="Proteomes" id="UP000663671">
    <property type="component" value="Chromosome 3"/>
</dbReference>
<evidence type="ECO:0000256" key="1">
    <source>
        <dbReference type="SAM" id="MobiDB-lite"/>
    </source>
</evidence>
<protein>
    <submittedName>
        <fullName evidence="2">Uncharacterized protein</fullName>
    </submittedName>
</protein>
<sequence>MCMKETPNTYTWSCGHTAPEGNTILHWCDPATERGSPCPNPEPTTKASSRGYAKRNVCPNCRNKKPPAGPKDGDGTGAGGSSSASVAQPQGVTARGNSTERSEKLSWAGT</sequence>
<dbReference type="OrthoDB" id="10518309at2759"/>
<dbReference type="AlphaFoldDB" id="A0A8A1MHS0"/>
<dbReference type="EMBL" id="CP069115">
    <property type="protein sequence ID" value="QSS65469.1"/>
    <property type="molecule type" value="Genomic_DNA"/>
</dbReference>
<organism evidence="2 3">
    <name type="scientific">Ajellomyces capsulatus</name>
    <name type="common">Darling's disease fungus</name>
    <name type="synonym">Histoplasma capsulatum</name>
    <dbReference type="NCBI Taxonomy" id="5037"/>
    <lineage>
        <taxon>Eukaryota</taxon>
        <taxon>Fungi</taxon>
        <taxon>Dikarya</taxon>
        <taxon>Ascomycota</taxon>
        <taxon>Pezizomycotina</taxon>
        <taxon>Eurotiomycetes</taxon>
        <taxon>Eurotiomycetidae</taxon>
        <taxon>Onygenales</taxon>
        <taxon>Ajellomycetaceae</taxon>
        <taxon>Histoplasma</taxon>
    </lineage>
</organism>